<sequence>MDLTEDTSYYLPINNLRPFLTNWTIKARILKKSEKRQLKGEVQFFETELIDEAGTVISAKFWRDVAEKWFHQLEVGKVYTFCRGRVAMANHRYTTVPHPYDLTFSLDSMIQPLVDDETIEKERSHSFTPLRNIRNSKRTTPFFVNIIVVVHSVSPLSKILRKDGTEIARRNLRVVDDSGLAFTVTLWDTLAGNPQWNGIEKSVVGFIDLKVIDKQNYGLQGAFGINSLFIRSPTQTRAKELAKWYQTLDETSTFENMQGTTGSPLALHNDVTAATIANIKRLPEGLYSNRVRIARVLWRRKGEEEVYVYPACTKCSKKASFDSSDSTYKCEPCDLILDSVSWRYMLSASVVDHTGMLFVKIFDEGGANMFNKGAVELKSWDSTRRQEFLDYEMLFTEFDIIIRSKLSTYGGERQMTYILQNSKPVDFSASSTKMLRHLTELVSGTKNPRKSRGFKDEHEDTEMLVDENVSISENSFH</sequence>
<evidence type="ECO:0000256" key="5">
    <source>
        <dbReference type="ARBA" id="ARBA00023125"/>
    </source>
</evidence>
<comment type="caution">
    <text evidence="9">The sequence shown here is derived from an EMBL/GenBank/DDBJ whole genome shotgun (WGS) entry which is preliminary data.</text>
</comment>
<dbReference type="Pfam" id="PF16900">
    <property type="entry name" value="REPA_OB_2"/>
    <property type="match status" value="1"/>
</dbReference>
<accession>A0ABQ7J7T1</accession>
<dbReference type="EMBL" id="JADAQX010000498">
    <property type="protein sequence ID" value="KAF8820048.1"/>
    <property type="molecule type" value="Genomic_DNA"/>
</dbReference>
<gene>
    <name evidence="9" type="ORF">IE077_003640</name>
</gene>
<dbReference type="InterPro" id="IPR047192">
    <property type="entry name" value="Euk_RPA1_DBD_C"/>
</dbReference>
<evidence type="ECO:0000256" key="4">
    <source>
        <dbReference type="ARBA" id="ARBA00022833"/>
    </source>
</evidence>
<dbReference type="CDD" id="cd04476">
    <property type="entry name" value="RPA1_DBD_C"/>
    <property type="match status" value="1"/>
</dbReference>
<name>A0ABQ7J7T1_9APIC</name>
<feature type="domain" description="Replication protein A 70 kDa DNA-binding subunit B/D first OB fold" evidence="6">
    <location>
        <begin position="12"/>
        <end position="110"/>
    </location>
</feature>
<proteinExistence type="inferred from homology"/>
<keyword evidence="5" id="KW-0238">DNA-binding</keyword>
<dbReference type="InterPro" id="IPR003871">
    <property type="entry name" value="RFA1B/D_OB_1st"/>
</dbReference>
<evidence type="ECO:0000256" key="3">
    <source>
        <dbReference type="ARBA" id="ARBA00022771"/>
    </source>
</evidence>
<evidence type="ECO:0000256" key="2">
    <source>
        <dbReference type="ARBA" id="ARBA00022723"/>
    </source>
</evidence>
<dbReference type="InterPro" id="IPR031657">
    <property type="entry name" value="REPA_OB_2"/>
</dbReference>
<comment type="similarity">
    <text evidence="1">Belongs to the replication factor A protein 1 family.</text>
</comment>
<feature type="domain" description="Replication protein A OB" evidence="8">
    <location>
        <begin position="143"/>
        <end position="213"/>
    </location>
</feature>
<protein>
    <submittedName>
        <fullName evidence="9">OB-fold nucleic acid binding domain-containing protein</fullName>
    </submittedName>
</protein>
<keyword evidence="10" id="KW-1185">Reference proteome</keyword>
<evidence type="ECO:0000313" key="9">
    <source>
        <dbReference type="EMBL" id="KAF8820048.1"/>
    </source>
</evidence>
<dbReference type="CDD" id="cd04475">
    <property type="entry name" value="RPA1_DBD_B"/>
    <property type="match status" value="1"/>
</dbReference>
<reference evidence="9 10" key="1">
    <citation type="journal article" date="2020" name="bioRxiv">
        <title>Metabolic contributions of an alphaproteobacterial endosymbiont in the apicomplexan Cardiosporidium cionae.</title>
        <authorList>
            <person name="Hunter E.S."/>
            <person name="Paight C.J."/>
            <person name="Lane C.E."/>
        </authorList>
    </citation>
    <scope>NUCLEOTIDE SEQUENCE [LARGE SCALE GENOMIC DNA]</scope>
    <source>
        <strain evidence="9">ESH_2018</strain>
    </source>
</reference>
<dbReference type="Proteomes" id="UP000823046">
    <property type="component" value="Unassembled WGS sequence"/>
</dbReference>
<keyword evidence="2" id="KW-0479">Metal-binding</keyword>
<dbReference type="Pfam" id="PF08646">
    <property type="entry name" value="Rep_fac-A_C"/>
    <property type="match status" value="1"/>
</dbReference>
<evidence type="ECO:0000259" key="8">
    <source>
        <dbReference type="Pfam" id="PF16900"/>
    </source>
</evidence>
<dbReference type="PANTHER" id="PTHR47165:SF4">
    <property type="entry name" value="OS03G0429900 PROTEIN"/>
    <property type="match status" value="1"/>
</dbReference>
<organism evidence="9 10">
    <name type="scientific">Cardiosporidium cionae</name>
    <dbReference type="NCBI Taxonomy" id="476202"/>
    <lineage>
        <taxon>Eukaryota</taxon>
        <taxon>Sar</taxon>
        <taxon>Alveolata</taxon>
        <taxon>Apicomplexa</taxon>
        <taxon>Aconoidasida</taxon>
        <taxon>Nephromycida</taxon>
        <taxon>Cardiosporidium</taxon>
    </lineage>
</organism>
<dbReference type="Gene3D" id="2.40.50.140">
    <property type="entry name" value="Nucleic acid-binding proteins"/>
    <property type="match status" value="3"/>
</dbReference>
<dbReference type="InterPro" id="IPR012340">
    <property type="entry name" value="NA-bd_OB-fold"/>
</dbReference>
<feature type="domain" description="Replication factor A C-terminal" evidence="7">
    <location>
        <begin position="304"/>
        <end position="433"/>
    </location>
</feature>
<keyword evidence="3" id="KW-0863">Zinc-finger</keyword>
<dbReference type="CDD" id="cd04474">
    <property type="entry name" value="RPA1_DBD_A"/>
    <property type="match status" value="1"/>
</dbReference>
<evidence type="ECO:0000259" key="7">
    <source>
        <dbReference type="Pfam" id="PF08646"/>
    </source>
</evidence>
<evidence type="ECO:0000313" key="10">
    <source>
        <dbReference type="Proteomes" id="UP000823046"/>
    </source>
</evidence>
<evidence type="ECO:0000256" key="1">
    <source>
        <dbReference type="ARBA" id="ARBA00005690"/>
    </source>
</evidence>
<dbReference type="Pfam" id="PF02721">
    <property type="entry name" value="DUF223"/>
    <property type="match status" value="1"/>
</dbReference>
<evidence type="ECO:0000259" key="6">
    <source>
        <dbReference type="Pfam" id="PF02721"/>
    </source>
</evidence>
<dbReference type="SUPFAM" id="SSF50249">
    <property type="entry name" value="Nucleic acid-binding proteins"/>
    <property type="match status" value="3"/>
</dbReference>
<dbReference type="InterPro" id="IPR013955">
    <property type="entry name" value="Rep_factor-A_C"/>
</dbReference>
<dbReference type="PANTHER" id="PTHR47165">
    <property type="entry name" value="OS03G0429900 PROTEIN"/>
    <property type="match status" value="1"/>
</dbReference>
<keyword evidence="4" id="KW-0862">Zinc</keyword>